<comment type="caution">
    <text evidence="1">The sequence shown here is derived from an EMBL/GenBank/DDBJ whole genome shotgun (WGS) entry which is preliminary data.</text>
</comment>
<proteinExistence type="predicted"/>
<protein>
    <submittedName>
        <fullName evidence="1">Uncharacterized protein</fullName>
    </submittedName>
</protein>
<organism evidence="1 2">
    <name type="scientific">Actinoplanes palleronii</name>
    <dbReference type="NCBI Taxonomy" id="113570"/>
    <lineage>
        <taxon>Bacteria</taxon>
        <taxon>Bacillati</taxon>
        <taxon>Actinomycetota</taxon>
        <taxon>Actinomycetes</taxon>
        <taxon>Micromonosporales</taxon>
        <taxon>Micromonosporaceae</taxon>
        <taxon>Actinoplanes</taxon>
    </lineage>
</organism>
<dbReference type="Proteomes" id="UP000624709">
    <property type="component" value="Unassembled WGS sequence"/>
</dbReference>
<dbReference type="EMBL" id="BOMS01000014">
    <property type="protein sequence ID" value="GIE64697.1"/>
    <property type="molecule type" value="Genomic_DNA"/>
</dbReference>
<reference evidence="1 2" key="1">
    <citation type="submission" date="2021-01" db="EMBL/GenBank/DDBJ databases">
        <title>Whole genome shotgun sequence of Actinoplanes palleronii NBRC 14916.</title>
        <authorList>
            <person name="Komaki H."/>
            <person name="Tamura T."/>
        </authorList>
    </citation>
    <scope>NUCLEOTIDE SEQUENCE [LARGE SCALE GENOMIC DNA]</scope>
    <source>
        <strain evidence="1 2">NBRC 14916</strain>
    </source>
</reference>
<evidence type="ECO:0000313" key="1">
    <source>
        <dbReference type="EMBL" id="GIE64697.1"/>
    </source>
</evidence>
<keyword evidence="2" id="KW-1185">Reference proteome</keyword>
<sequence length="100" mass="10559">MRRELAKRPRSGVPGTSIAWFAWCNVRPTPAMSGTFAKDQVNCANQAESGPGYGSALRLCPTPSPVFVVPAVEAGEVSVGFGEVERLGLLRIVLGPVFDG</sequence>
<name>A0ABQ4B210_9ACTN</name>
<accession>A0ABQ4B210</accession>
<gene>
    <name evidence="1" type="ORF">Apa02nite_008050</name>
</gene>
<evidence type="ECO:0000313" key="2">
    <source>
        <dbReference type="Proteomes" id="UP000624709"/>
    </source>
</evidence>